<sequence length="109" mass="12154">MLAVILLFVCFFLGDFKSKPQSSCSFQPWLKVSALDPAKVRVPKLPSIYLDQVLADSLKPSSSSSELCSPSTYSQSTSSFLKPHQTQQQSHRSPWLHIILPRLNSSSFP</sequence>
<evidence type="ECO:0000256" key="1">
    <source>
        <dbReference type="SAM" id="MobiDB-lite"/>
    </source>
</evidence>
<dbReference type="Proteomes" id="UP001476798">
    <property type="component" value="Unassembled WGS sequence"/>
</dbReference>
<reference evidence="3 4" key="1">
    <citation type="submission" date="2021-06" db="EMBL/GenBank/DDBJ databases">
        <authorList>
            <person name="Palmer J.M."/>
        </authorList>
    </citation>
    <scope>NUCLEOTIDE SEQUENCE [LARGE SCALE GENOMIC DNA]</scope>
    <source>
        <strain evidence="3 4">GA_2019</strain>
        <tissue evidence="3">Muscle</tissue>
    </source>
</reference>
<organism evidence="3 4">
    <name type="scientific">Goodea atripinnis</name>
    <dbReference type="NCBI Taxonomy" id="208336"/>
    <lineage>
        <taxon>Eukaryota</taxon>
        <taxon>Metazoa</taxon>
        <taxon>Chordata</taxon>
        <taxon>Craniata</taxon>
        <taxon>Vertebrata</taxon>
        <taxon>Euteleostomi</taxon>
        <taxon>Actinopterygii</taxon>
        <taxon>Neopterygii</taxon>
        <taxon>Teleostei</taxon>
        <taxon>Neoteleostei</taxon>
        <taxon>Acanthomorphata</taxon>
        <taxon>Ovalentaria</taxon>
        <taxon>Atherinomorphae</taxon>
        <taxon>Cyprinodontiformes</taxon>
        <taxon>Goodeidae</taxon>
        <taxon>Goodea</taxon>
    </lineage>
</organism>
<feature type="non-terminal residue" evidence="3">
    <location>
        <position position="109"/>
    </location>
</feature>
<comment type="caution">
    <text evidence="3">The sequence shown here is derived from an EMBL/GenBank/DDBJ whole genome shotgun (WGS) entry which is preliminary data.</text>
</comment>
<keyword evidence="2" id="KW-0732">Signal</keyword>
<feature type="signal peptide" evidence="2">
    <location>
        <begin position="1"/>
        <end position="18"/>
    </location>
</feature>
<evidence type="ECO:0000313" key="3">
    <source>
        <dbReference type="EMBL" id="MEQ2157959.1"/>
    </source>
</evidence>
<name>A0ABV0MFT7_9TELE</name>
<gene>
    <name evidence="3" type="ORF">GOODEAATRI_007200</name>
</gene>
<proteinExistence type="predicted"/>
<keyword evidence="4" id="KW-1185">Reference proteome</keyword>
<feature type="region of interest" description="Disordered" evidence="1">
    <location>
        <begin position="59"/>
        <end position="93"/>
    </location>
</feature>
<dbReference type="EMBL" id="JAHRIO010000357">
    <property type="protein sequence ID" value="MEQ2157959.1"/>
    <property type="molecule type" value="Genomic_DNA"/>
</dbReference>
<feature type="compositionally biased region" description="Low complexity" evidence="1">
    <location>
        <begin position="59"/>
        <end position="79"/>
    </location>
</feature>
<protein>
    <submittedName>
        <fullName evidence="3">Uncharacterized protein</fullName>
    </submittedName>
</protein>
<accession>A0ABV0MFT7</accession>
<evidence type="ECO:0000256" key="2">
    <source>
        <dbReference type="SAM" id="SignalP"/>
    </source>
</evidence>
<feature type="chain" id="PRO_5047221907" evidence="2">
    <location>
        <begin position="19"/>
        <end position="109"/>
    </location>
</feature>
<evidence type="ECO:0000313" key="4">
    <source>
        <dbReference type="Proteomes" id="UP001476798"/>
    </source>
</evidence>